<dbReference type="NCBIfam" id="TIGR01488">
    <property type="entry name" value="HAD-SF-IB"/>
    <property type="match status" value="1"/>
</dbReference>
<dbReference type="InterPro" id="IPR023214">
    <property type="entry name" value="HAD_sf"/>
</dbReference>
<dbReference type="AlphaFoldDB" id="A0A8B9HSY8"/>
<dbReference type="SUPFAM" id="SSF56784">
    <property type="entry name" value="HAD-like"/>
    <property type="match status" value="1"/>
</dbReference>
<keyword evidence="4" id="KW-0378">Hydrolase</keyword>
<name>A0A8B9HSY8_ASTMX</name>
<evidence type="ECO:0000256" key="7">
    <source>
        <dbReference type="PIRSR" id="PIRSR031051-2"/>
    </source>
</evidence>
<dbReference type="PANTHER" id="PTHR20889">
    <property type="entry name" value="PHOSPHATASE, ORPHAN 1, 2"/>
    <property type="match status" value="1"/>
</dbReference>
<feature type="active site" description="Nucleophile" evidence="6">
    <location>
        <position position="39"/>
    </location>
</feature>
<evidence type="ECO:0000256" key="4">
    <source>
        <dbReference type="ARBA" id="ARBA00022801"/>
    </source>
</evidence>
<keyword evidence="5 8" id="KW-0460">Magnesium</keyword>
<evidence type="ECO:0000256" key="6">
    <source>
        <dbReference type="PIRSR" id="PIRSR031051-1"/>
    </source>
</evidence>
<dbReference type="PIRSF" id="PIRSF031051">
    <property type="entry name" value="PyrdxlP_Pase_PHOSPHO2"/>
    <property type="match status" value="1"/>
</dbReference>
<feature type="binding site" evidence="7">
    <location>
        <position position="130"/>
    </location>
    <ligand>
        <name>substrate</name>
    </ligand>
</feature>
<proteinExistence type="inferred from homology"/>
<feature type="active site" description="Proton donor" evidence="6">
    <location>
        <position position="41"/>
    </location>
</feature>
<evidence type="ECO:0000256" key="8">
    <source>
        <dbReference type="PIRSR" id="PIRSR031051-3"/>
    </source>
</evidence>
<dbReference type="GO" id="GO:0046872">
    <property type="term" value="F:metal ion binding"/>
    <property type="evidence" value="ECO:0007669"/>
    <property type="project" value="UniProtKB-KW"/>
</dbReference>
<comment type="similarity">
    <text evidence="2">Belongs to the HAD-like hydrolase superfamily. PHOSPHO family.</text>
</comment>
<feature type="binding site" evidence="8">
    <location>
        <position position="39"/>
    </location>
    <ligand>
        <name>Mg(2+)</name>
        <dbReference type="ChEBI" id="CHEBI:18420"/>
    </ligand>
</feature>
<dbReference type="InterPro" id="IPR016965">
    <property type="entry name" value="Pase_PHOSPHO-typ"/>
</dbReference>
<evidence type="ECO:0000256" key="5">
    <source>
        <dbReference type="ARBA" id="ARBA00022842"/>
    </source>
</evidence>
<dbReference type="Pfam" id="PF06888">
    <property type="entry name" value="Put_Phosphatase"/>
    <property type="match status" value="1"/>
</dbReference>
<dbReference type="Proteomes" id="UP000694621">
    <property type="component" value="Unplaced"/>
</dbReference>
<protein>
    <submittedName>
        <fullName evidence="9">Phosphoethanolamine/phosphocholine phosphatase 1</fullName>
    </submittedName>
</protein>
<organism evidence="9 10">
    <name type="scientific">Astyanax mexicanus</name>
    <name type="common">Blind cave fish</name>
    <name type="synonym">Astyanax fasciatus mexicanus</name>
    <dbReference type="NCBI Taxonomy" id="7994"/>
    <lineage>
        <taxon>Eukaryota</taxon>
        <taxon>Metazoa</taxon>
        <taxon>Chordata</taxon>
        <taxon>Craniata</taxon>
        <taxon>Vertebrata</taxon>
        <taxon>Euteleostomi</taxon>
        <taxon>Actinopterygii</taxon>
        <taxon>Neopterygii</taxon>
        <taxon>Teleostei</taxon>
        <taxon>Ostariophysi</taxon>
        <taxon>Characiformes</taxon>
        <taxon>Characoidei</taxon>
        <taxon>Acestrorhamphidae</taxon>
        <taxon>Acestrorhamphinae</taxon>
        <taxon>Astyanax</taxon>
    </lineage>
</organism>
<evidence type="ECO:0000256" key="2">
    <source>
        <dbReference type="ARBA" id="ARBA00008541"/>
    </source>
</evidence>
<feature type="binding site" evidence="8">
    <location>
        <position position="41"/>
    </location>
    <ligand>
        <name>Mg(2+)</name>
        <dbReference type="ChEBI" id="CHEBI:18420"/>
    </ligand>
</feature>
<dbReference type="GO" id="GO:0016791">
    <property type="term" value="F:phosphatase activity"/>
    <property type="evidence" value="ECO:0007669"/>
    <property type="project" value="InterPro"/>
</dbReference>
<accession>A0A8B9HSY8</accession>
<dbReference type="InterPro" id="IPR006384">
    <property type="entry name" value="HAD_hydro_PyrdxlP_Pase-like"/>
</dbReference>
<sequence>MNNVMRENFIKFKEKNSRSDRSMASPAVHSASRFLMLFDFDETMIAESSDDAMIRIAPGQSIPDWLKNSFRPGRYNEHSQRILAYLAQQGVKEGAIREAIEGIPPAPGLLALLGFLRSHQQDFECAVLSDANTYFIETWLRKVGTRQLFSEIFTNPASFNKDGRLVLLPFHAHECTQCPENMCKQVILRDYLARRASERGKPFQKVFYIGDGANDICPTLALGQKDTAFPRRDFPMHRIIQDMKTAQPGIYKPTVVPWAHGEDVINCLKKVVEER</sequence>
<dbReference type="PANTHER" id="PTHR20889:SF2">
    <property type="entry name" value="PHOSPHOETHANOLAMINE_PHOSPHOCHOLINE PHOSPHATASE"/>
    <property type="match status" value="1"/>
</dbReference>
<reference evidence="9" key="1">
    <citation type="submission" date="2025-08" db="UniProtKB">
        <authorList>
            <consortium name="Ensembl"/>
        </authorList>
    </citation>
    <scope>IDENTIFICATION</scope>
</reference>
<dbReference type="Ensembl" id="ENSAMXT00005019475.1">
    <property type="protein sequence ID" value="ENSAMXP00005017622.1"/>
    <property type="gene ID" value="ENSAMXG00005009194.1"/>
</dbReference>
<comment type="cofactor">
    <cofactor evidence="1 8">
        <name>Mg(2+)</name>
        <dbReference type="ChEBI" id="CHEBI:18420"/>
    </cofactor>
</comment>
<evidence type="ECO:0000313" key="9">
    <source>
        <dbReference type="Ensembl" id="ENSAMXP00005017622.1"/>
    </source>
</evidence>
<evidence type="ECO:0000256" key="3">
    <source>
        <dbReference type="ARBA" id="ARBA00022723"/>
    </source>
</evidence>
<dbReference type="NCBIfam" id="TIGR01489">
    <property type="entry name" value="DKMTPPase-SF"/>
    <property type="match status" value="1"/>
</dbReference>
<evidence type="ECO:0000256" key="1">
    <source>
        <dbReference type="ARBA" id="ARBA00001946"/>
    </source>
</evidence>
<evidence type="ECO:0000313" key="10">
    <source>
        <dbReference type="Proteomes" id="UP000694621"/>
    </source>
</evidence>
<dbReference type="Gene3D" id="3.40.50.1000">
    <property type="entry name" value="HAD superfamily/HAD-like"/>
    <property type="match status" value="1"/>
</dbReference>
<keyword evidence="3 8" id="KW-0479">Metal-binding</keyword>
<feature type="binding site" evidence="8">
    <location>
        <position position="211"/>
    </location>
    <ligand>
        <name>Mg(2+)</name>
        <dbReference type="ChEBI" id="CHEBI:18420"/>
    </ligand>
</feature>
<feature type="binding site" evidence="7">
    <location>
        <position position="50"/>
    </location>
    <ligand>
        <name>substrate</name>
    </ligand>
</feature>
<dbReference type="InterPro" id="IPR036412">
    <property type="entry name" value="HAD-like_sf"/>
</dbReference>